<evidence type="ECO:0000313" key="3">
    <source>
        <dbReference type="Proteomes" id="UP000290289"/>
    </source>
</evidence>
<feature type="region of interest" description="Disordered" evidence="1">
    <location>
        <begin position="51"/>
        <end position="87"/>
    </location>
</feature>
<proteinExistence type="predicted"/>
<reference evidence="2 3" key="1">
    <citation type="submission" date="2018-10" db="EMBL/GenBank/DDBJ databases">
        <title>A high-quality apple genome assembly.</title>
        <authorList>
            <person name="Hu J."/>
        </authorList>
    </citation>
    <scope>NUCLEOTIDE SEQUENCE [LARGE SCALE GENOMIC DNA]</scope>
    <source>
        <strain evidence="3">cv. HFTH1</strain>
        <tissue evidence="2">Young leaf</tissue>
    </source>
</reference>
<evidence type="ECO:0000313" key="2">
    <source>
        <dbReference type="EMBL" id="RXH97149.1"/>
    </source>
</evidence>
<accession>A0A498JMH2</accession>
<sequence length="87" mass="9733">MGLSSKRSLEQKSGLLSTMLDKYTLKGGGLEEDFHPTELIYIRMCKELSASDPWRNGSASDSRSEGCVFDSRRAQLKAQTNSSEREE</sequence>
<evidence type="ECO:0000256" key="1">
    <source>
        <dbReference type="SAM" id="MobiDB-lite"/>
    </source>
</evidence>
<organism evidence="2 3">
    <name type="scientific">Malus domestica</name>
    <name type="common">Apple</name>
    <name type="synonym">Pyrus malus</name>
    <dbReference type="NCBI Taxonomy" id="3750"/>
    <lineage>
        <taxon>Eukaryota</taxon>
        <taxon>Viridiplantae</taxon>
        <taxon>Streptophyta</taxon>
        <taxon>Embryophyta</taxon>
        <taxon>Tracheophyta</taxon>
        <taxon>Spermatophyta</taxon>
        <taxon>Magnoliopsida</taxon>
        <taxon>eudicotyledons</taxon>
        <taxon>Gunneridae</taxon>
        <taxon>Pentapetalae</taxon>
        <taxon>rosids</taxon>
        <taxon>fabids</taxon>
        <taxon>Rosales</taxon>
        <taxon>Rosaceae</taxon>
        <taxon>Amygdaloideae</taxon>
        <taxon>Maleae</taxon>
        <taxon>Malus</taxon>
    </lineage>
</organism>
<dbReference type="AlphaFoldDB" id="A0A498JMH2"/>
<keyword evidence="3" id="KW-1185">Reference proteome</keyword>
<comment type="caution">
    <text evidence="2">The sequence shown here is derived from an EMBL/GenBank/DDBJ whole genome shotgun (WGS) entry which is preliminary data.</text>
</comment>
<feature type="compositionally biased region" description="Polar residues" evidence="1">
    <location>
        <begin position="77"/>
        <end position="87"/>
    </location>
</feature>
<dbReference type="EMBL" id="RDQH01000332">
    <property type="protein sequence ID" value="RXH97149.1"/>
    <property type="molecule type" value="Genomic_DNA"/>
</dbReference>
<gene>
    <name evidence="2" type="ORF">DVH24_035817</name>
</gene>
<name>A0A498JMH2_MALDO</name>
<protein>
    <submittedName>
        <fullName evidence="2">Uncharacterized protein</fullName>
    </submittedName>
</protein>
<dbReference type="Proteomes" id="UP000290289">
    <property type="component" value="Chromosome 6"/>
</dbReference>